<dbReference type="Proteomes" id="UP000250235">
    <property type="component" value="Unassembled WGS sequence"/>
</dbReference>
<proteinExistence type="predicted"/>
<sequence>MSASTLLFRGNSTAYVSCYASVQGEQRCLRKPYRWKSICRRGNKESDLLSVTSVEQEKSINRYLLYTTDAYLLTDSVTSPRYIKTDFIGCDDLRFWRVANGLQGFLGCQSVLYEKELEQFFDTALVQDGDITGAVSDKFFSISQSRFAEVFDLPTEGLVYFFEVPKNLVYDARSIFSKSGVPISTHGKKRFMKYEYRLLNDILANAITVKAGSFDAVTNERFLMMTAIQFGLKGNDYSRSSCRLSIFVNRKRLPESIIDDNFVPHGCFIEPVQYWGASPSIIHSWGWYIVCIEVIRCSMFGCLRPVRDENLCRAIVAIGSVVDVLETLPTNFCSVVEQGQATDNFVCYFSDSDVQSELESTPEIDLVSSDGSRVYR</sequence>
<gene>
    <name evidence="1" type="ORF">F511_26696</name>
</gene>
<name>A0A2Z7BDW6_9LAMI</name>
<protein>
    <submittedName>
        <fullName evidence="1">Uncharacterized protein</fullName>
    </submittedName>
</protein>
<organism evidence="1 2">
    <name type="scientific">Dorcoceras hygrometricum</name>
    <dbReference type="NCBI Taxonomy" id="472368"/>
    <lineage>
        <taxon>Eukaryota</taxon>
        <taxon>Viridiplantae</taxon>
        <taxon>Streptophyta</taxon>
        <taxon>Embryophyta</taxon>
        <taxon>Tracheophyta</taxon>
        <taxon>Spermatophyta</taxon>
        <taxon>Magnoliopsida</taxon>
        <taxon>eudicotyledons</taxon>
        <taxon>Gunneridae</taxon>
        <taxon>Pentapetalae</taxon>
        <taxon>asterids</taxon>
        <taxon>lamiids</taxon>
        <taxon>Lamiales</taxon>
        <taxon>Gesneriaceae</taxon>
        <taxon>Didymocarpoideae</taxon>
        <taxon>Trichosporeae</taxon>
        <taxon>Loxocarpinae</taxon>
        <taxon>Dorcoceras</taxon>
    </lineage>
</organism>
<dbReference type="EMBL" id="KV006379">
    <property type="protein sequence ID" value="KZV32683.1"/>
    <property type="molecule type" value="Genomic_DNA"/>
</dbReference>
<dbReference type="AlphaFoldDB" id="A0A2Z7BDW6"/>
<keyword evidence="2" id="KW-1185">Reference proteome</keyword>
<evidence type="ECO:0000313" key="1">
    <source>
        <dbReference type="EMBL" id="KZV32683.1"/>
    </source>
</evidence>
<accession>A0A2Z7BDW6</accession>
<evidence type="ECO:0000313" key="2">
    <source>
        <dbReference type="Proteomes" id="UP000250235"/>
    </source>
</evidence>
<dbReference type="OrthoDB" id="1839319at2759"/>
<reference evidence="1 2" key="1">
    <citation type="journal article" date="2015" name="Proc. Natl. Acad. Sci. U.S.A.">
        <title>The resurrection genome of Boea hygrometrica: A blueprint for survival of dehydration.</title>
        <authorList>
            <person name="Xiao L."/>
            <person name="Yang G."/>
            <person name="Zhang L."/>
            <person name="Yang X."/>
            <person name="Zhao S."/>
            <person name="Ji Z."/>
            <person name="Zhou Q."/>
            <person name="Hu M."/>
            <person name="Wang Y."/>
            <person name="Chen M."/>
            <person name="Xu Y."/>
            <person name="Jin H."/>
            <person name="Xiao X."/>
            <person name="Hu G."/>
            <person name="Bao F."/>
            <person name="Hu Y."/>
            <person name="Wan P."/>
            <person name="Li L."/>
            <person name="Deng X."/>
            <person name="Kuang T."/>
            <person name="Xiang C."/>
            <person name="Zhu J.K."/>
            <person name="Oliver M.J."/>
            <person name="He Y."/>
        </authorList>
    </citation>
    <scope>NUCLEOTIDE SEQUENCE [LARGE SCALE GENOMIC DNA]</scope>
    <source>
        <strain evidence="2">cv. XS01</strain>
    </source>
</reference>